<dbReference type="Pfam" id="PF20737">
    <property type="entry name" value="Glyco_hydro127C"/>
    <property type="match status" value="1"/>
</dbReference>
<keyword evidence="4" id="KW-0378">Hydrolase</keyword>
<dbReference type="InterPro" id="IPR008928">
    <property type="entry name" value="6-hairpin_glycosidase_sf"/>
</dbReference>
<evidence type="ECO:0000259" key="2">
    <source>
        <dbReference type="Pfam" id="PF20736"/>
    </source>
</evidence>
<reference evidence="5" key="1">
    <citation type="journal article" date="2019" name="Int. J. Syst. Evol. Microbiol.">
        <title>The Global Catalogue of Microorganisms (GCM) 10K type strain sequencing project: providing services to taxonomists for standard genome sequencing and annotation.</title>
        <authorList>
            <consortium name="The Broad Institute Genomics Platform"/>
            <consortium name="The Broad Institute Genome Sequencing Center for Infectious Disease"/>
            <person name="Wu L."/>
            <person name="Ma J."/>
        </authorList>
    </citation>
    <scope>NUCLEOTIDE SEQUENCE [LARGE SCALE GENOMIC DNA]</scope>
    <source>
        <strain evidence="5">CCM 8937</strain>
    </source>
</reference>
<keyword evidence="5" id="KW-1185">Reference proteome</keyword>
<evidence type="ECO:0000313" key="4">
    <source>
        <dbReference type="EMBL" id="MFD1410310.1"/>
    </source>
</evidence>
<evidence type="ECO:0000259" key="3">
    <source>
        <dbReference type="Pfam" id="PF20737"/>
    </source>
</evidence>
<dbReference type="InterPro" id="IPR049174">
    <property type="entry name" value="Beta-AFase-like"/>
</dbReference>
<dbReference type="Pfam" id="PF20736">
    <property type="entry name" value="Glyco_hydro127M"/>
    <property type="match status" value="1"/>
</dbReference>
<comment type="caution">
    <text evidence="4">The sequence shown here is derived from an EMBL/GenBank/DDBJ whole genome shotgun (WGS) entry which is preliminary data.</text>
</comment>
<accession>A0ABW4BJB2</accession>
<dbReference type="PANTHER" id="PTHR43465">
    <property type="entry name" value="DUF1680 DOMAIN PROTEIN (AFU_ORTHOLOGUE AFUA_1G08910)"/>
    <property type="match status" value="1"/>
</dbReference>
<dbReference type="Pfam" id="PF07944">
    <property type="entry name" value="Beta-AFase-like_GH127_cat"/>
    <property type="match status" value="1"/>
</dbReference>
<dbReference type="InterPro" id="IPR012878">
    <property type="entry name" value="Beta-AFase-like_GH127_cat"/>
</dbReference>
<dbReference type="Proteomes" id="UP001597191">
    <property type="component" value="Unassembled WGS sequence"/>
</dbReference>
<sequence>MKQPKIQITDSFWSKYRQIVKDVMIPYQWSVINDDVKIDIERENANAFRASEKSHAIQNLKIAAGLAKGDFYGFWFQDSDVYKWLEAVAYALRYAPDQALQQTADGVVALISQAQEDDGYLDTFFQIRAPQLKFQHVSFSHELYCMGHYIEAGVAYYETTRNQLALTIATKMADCIDAHFGPAANKMHGYPGHPELELALAKLADLTNETRYSNLAAYMINQRGTKPNFFAEQAANNEPLPADFPFGEPDDNGQKYFQNHVPVRELKAAEGHAVRMTYLLTGMAHVARQTNDASLQAACQRLWKNIVDKQMYLTGGIGATVAGEAFTFDYDLPNDTMYCETCASCAMVFFAKQMLENNPDGEYADVMERELFNGTISGMALDGQHFFYVNPLAVNPEASALDPNKSHVKITRPAWFGCACCPPNLARLIASLDQYLYTVKSDTIYSNQFIAHQAKFGNDIQVEQVGHYPWSGTINYTIKTQNDPEFTFAIRVPNWSQASYTVKINGQPQKIALDRGYLKFMGPWSASTTIELVLDMSVRTTQANPLVSADLGKVAIERGPLVYCLEQADNGAHLPELSLAAEATFEVKNNHDLGLPMKLTTVSTTGAKLTAIDSEQLYQSAATARATIPAELTFIPYFAWANRQPGEMQVWTRQQ</sequence>
<organism evidence="4 5">
    <name type="scientific">Lapidilactobacillus gannanensis</name>
    <dbReference type="NCBI Taxonomy" id="2486002"/>
    <lineage>
        <taxon>Bacteria</taxon>
        <taxon>Bacillati</taxon>
        <taxon>Bacillota</taxon>
        <taxon>Bacilli</taxon>
        <taxon>Lactobacillales</taxon>
        <taxon>Lactobacillaceae</taxon>
        <taxon>Lapidilactobacillus</taxon>
    </lineage>
</organism>
<dbReference type="GO" id="GO:0016787">
    <property type="term" value="F:hydrolase activity"/>
    <property type="evidence" value="ECO:0007669"/>
    <property type="project" value="UniProtKB-KW"/>
</dbReference>
<dbReference type="InterPro" id="IPR049049">
    <property type="entry name" value="Beta-AFase-like_GH127_C"/>
</dbReference>
<proteinExistence type="predicted"/>
<feature type="domain" description="Non-reducing end beta-L-arabinofuranosidase-like GH127 middle" evidence="2">
    <location>
        <begin position="443"/>
        <end position="536"/>
    </location>
</feature>
<gene>
    <name evidence="4" type="ORF">ACFQ4R_01555</name>
</gene>
<evidence type="ECO:0000259" key="1">
    <source>
        <dbReference type="Pfam" id="PF07944"/>
    </source>
</evidence>
<dbReference type="RefSeq" id="WP_125646751.1">
    <property type="nucleotide sequence ID" value="NZ_JBHTOH010000014.1"/>
</dbReference>
<name>A0ABW4BJB2_9LACO</name>
<dbReference type="InterPro" id="IPR049046">
    <property type="entry name" value="Beta-AFase-like_GH127_middle"/>
</dbReference>
<feature type="domain" description="Non-reducing end beta-L-arabinofuranosidase-like GH127 catalytic" evidence="1">
    <location>
        <begin position="6"/>
        <end position="433"/>
    </location>
</feature>
<feature type="domain" description="Non-reducing end beta-L-arabinofuranosidase-like GH127 C-terminal" evidence="3">
    <location>
        <begin position="538"/>
        <end position="652"/>
    </location>
</feature>
<dbReference type="PANTHER" id="PTHR43465:SF2">
    <property type="entry name" value="DUF1680 DOMAIN PROTEIN (AFU_ORTHOLOGUE AFUA_1G08910)"/>
    <property type="match status" value="1"/>
</dbReference>
<dbReference type="EMBL" id="JBHTOH010000014">
    <property type="protein sequence ID" value="MFD1410310.1"/>
    <property type="molecule type" value="Genomic_DNA"/>
</dbReference>
<protein>
    <submittedName>
        <fullName evidence="4">Glycoside hydrolase family 127 protein</fullName>
    </submittedName>
</protein>
<dbReference type="SUPFAM" id="SSF48208">
    <property type="entry name" value="Six-hairpin glycosidases"/>
    <property type="match status" value="1"/>
</dbReference>
<evidence type="ECO:0000313" key="5">
    <source>
        <dbReference type="Proteomes" id="UP001597191"/>
    </source>
</evidence>